<sequence>MDSSSTFLVISGGSACNHICDAFGQNVSFVLGISDNGGSTSELLRVLGGPSIGDLRSRLIRLMDVKQGDKVERTAIRDLLSYRLPTGGHEHAIKEEWATIVEGHHKLWAPITVEKRETIRGFLTMFDYEVLKRANKRFNFRNGSIGNFVLTGARLFFGSLEAAIFLFSAITGISESKRVIPVINTNHTATISATLENGDTLQGQCEISHPSANSCAARKRLENPIDFFSQQAVLEDNYALEFDSGNLVFSKEECQQLKSRIHRIYYNNEFGQEIYPIANPKFFDGINSKATLVYSIGSLYTSIIPCLILRGVGAAISQSSSLRNKILILNSSNDRETEGYTALDFIRAISDALNESQLIDARRKFYDCLTTERPPSPAINDALPTALAMPPTAMYQPPISLPSTPPGFPPFPSHLFSASPASRYITDIIYLSNSEIEVDVKAIERIGVRCIQVQGIIQDDGKLGYDANILGECIENIVSERC</sequence>
<organism evidence="1 2">
    <name type="scientific">Mortierella isabellina</name>
    <name type="common">Filamentous fungus</name>
    <name type="synonym">Umbelopsis isabellina</name>
    <dbReference type="NCBI Taxonomy" id="91625"/>
    <lineage>
        <taxon>Eukaryota</taxon>
        <taxon>Fungi</taxon>
        <taxon>Fungi incertae sedis</taxon>
        <taxon>Mucoromycota</taxon>
        <taxon>Mucoromycotina</taxon>
        <taxon>Umbelopsidomycetes</taxon>
        <taxon>Umbelopsidales</taxon>
        <taxon>Umbelopsidaceae</taxon>
        <taxon>Umbelopsis</taxon>
    </lineage>
</organism>
<accession>A0A8H7PKC7</accession>
<dbReference type="EMBL" id="JAEPQZ010000011">
    <property type="protein sequence ID" value="KAG2175593.1"/>
    <property type="molecule type" value="Genomic_DNA"/>
</dbReference>
<comment type="caution">
    <text evidence="1">The sequence shown here is derived from an EMBL/GenBank/DDBJ whole genome shotgun (WGS) entry which is preliminary data.</text>
</comment>
<dbReference type="Proteomes" id="UP000654370">
    <property type="component" value="Unassembled WGS sequence"/>
</dbReference>
<protein>
    <submittedName>
        <fullName evidence="1">Uncharacterized protein</fullName>
    </submittedName>
</protein>
<evidence type="ECO:0000313" key="2">
    <source>
        <dbReference type="Proteomes" id="UP000654370"/>
    </source>
</evidence>
<dbReference type="InterPro" id="IPR038136">
    <property type="entry name" value="CofD-like_dom_sf"/>
</dbReference>
<dbReference type="OrthoDB" id="10267139at2759"/>
<evidence type="ECO:0000313" key="1">
    <source>
        <dbReference type="EMBL" id="KAG2175593.1"/>
    </source>
</evidence>
<dbReference type="PANTHER" id="PTHR31240:SF0">
    <property type="entry name" value="MATERNAL EFFECT EMBRYO ARREST 18"/>
    <property type="match status" value="1"/>
</dbReference>
<reference evidence="1" key="1">
    <citation type="submission" date="2020-12" db="EMBL/GenBank/DDBJ databases">
        <title>Metabolic potential, ecology and presence of endohyphal bacteria is reflected in genomic diversity of Mucoromycotina.</title>
        <authorList>
            <person name="Muszewska A."/>
            <person name="Okrasinska A."/>
            <person name="Steczkiewicz K."/>
            <person name="Drgas O."/>
            <person name="Orlowska M."/>
            <person name="Perlinska-Lenart U."/>
            <person name="Aleksandrzak-Piekarczyk T."/>
            <person name="Szatraj K."/>
            <person name="Zielenkiewicz U."/>
            <person name="Pilsyk S."/>
            <person name="Malc E."/>
            <person name="Mieczkowski P."/>
            <person name="Kruszewska J.S."/>
            <person name="Biernat P."/>
            <person name="Pawlowska J."/>
        </authorList>
    </citation>
    <scope>NUCLEOTIDE SEQUENCE</scope>
    <source>
        <strain evidence="1">WA0000067209</strain>
    </source>
</reference>
<dbReference type="Gene3D" id="3.40.50.10680">
    <property type="entry name" value="CofD-like domains"/>
    <property type="match status" value="1"/>
</dbReference>
<dbReference type="Pfam" id="PF01933">
    <property type="entry name" value="CofD"/>
    <property type="match status" value="1"/>
</dbReference>
<proteinExistence type="predicted"/>
<dbReference type="GO" id="GO:0043743">
    <property type="term" value="F:LPPG:FO 2-phospho-L-lactate transferase activity"/>
    <property type="evidence" value="ECO:0007669"/>
    <property type="project" value="InterPro"/>
</dbReference>
<gene>
    <name evidence="1" type="ORF">INT43_001240</name>
</gene>
<dbReference type="SUPFAM" id="SSF142338">
    <property type="entry name" value="CofD-like"/>
    <property type="match status" value="1"/>
</dbReference>
<keyword evidence="2" id="KW-1185">Reference proteome</keyword>
<dbReference type="InterPro" id="IPR002882">
    <property type="entry name" value="CofD"/>
</dbReference>
<dbReference type="PANTHER" id="PTHR31240">
    <property type="entry name" value="MATERNAL EFFECT EMBRYO ARREST 18"/>
    <property type="match status" value="1"/>
</dbReference>
<dbReference type="AlphaFoldDB" id="A0A8H7PKC7"/>
<name>A0A8H7PKC7_MORIS</name>